<dbReference type="InterPro" id="IPR012340">
    <property type="entry name" value="NA-bd_OB-fold"/>
</dbReference>
<dbReference type="Pfam" id="PF01796">
    <property type="entry name" value="OB_ChsH2_C"/>
    <property type="match status" value="1"/>
</dbReference>
<evidence type="ECO:0000313" key="4">
    <source>
        <dbReference type="Proteomes" id="UP001144036"/>
    </source>
</evidence>
<feature type="domain" description="ChsH2 C-terminal OB-fold" evidence="1">
    <location>
        <begin position="54"/>
        <end position="119"/>
    </location>
</feature>
<dbReference type="SUPFAM" id="SSF50249">
    <property type="entry name" value="Nucleic acid-binding proteins"/>
    <property type="match status" value="1"/>
</dbReference>
<dbReference type="InterPro" id="IPR052513">
    <property type="entry name" value="Thioester_dehydratase-like"/>
</dbReference>
<comment type="caution">
    <text evidence="3">The sequence shown here is derived from an EMBL/GenBank/DDBJ whole genome shotgun (WGS) entry which is preliminary data.</text>
</comment>
<dbReference type="InterPro" id="IPR002878">
    <property type="entry name" value="ChsH2_C"/>
</dbReference>
<gene>
    <name evidence="3" type="ORF">OUY22_30335</name>
</gene>
<reference evidence="3" key="1">
    <citation type="submission" date="2022-11" db="EMBL/GenBank/DDBJ databases">
        <title>Nonomuraea corallina sp. nov., a new species of the genus Nonomuraea isolated from sea side sediment in Thai sea.</title>
        <authorList>
            <person name="Ngamcharungchit C."/>
            <person name="Matsumoto A."/>
            <person name="Suriyachadkun C."/>
            <person name="Panbangred W."/>
            <person name="Inahashi Y."/>
            <person name="Intra B."/>
        </authorList>
    </citation>
    <scope>NUCLEOTIDE SEQUENCE</scope>
    <source>
        <strain evidence="3">MCN248</strain>
    </source>
</reference>
<proteinExistence type="predicted"/>
<dbReference type="InterPro" id="IPR022002">
    <property type="entry name" value="ChsH2_Znr"/>
</dbReference>
<evidence type="ECO:0000313" key="3">
    <source>
        <dbReference type="EMBL" id="MDA0637728.1"/>
    </source>
</evidence>
<sequence>MIKNFMPRPTPETAPYWEAARKGELRVQRCASCGRHYFYPRPFCRYCASSDVSWVRVSGRARLVSYVINRRPMPGFEDVSPVIALVELDEGPRLMTNVVGVEPAPENLPLDLRLRVTFEERGGTVLPVFQPEEEGA</sequence>
<name>A0ABT4SL50_9ACTN</name>
<dbReference type="PANTHER" id="PTHR34075:SF5">
    <property type="entry name" value="BLR3430 PROTEIN"/>
    <property type="match status" value="1"/>
</dbReference>
<dbReference type="Proteomes" id="UP001144036">
    <property type="component" value="Unassembled WGS sequence"/>
</dbReference>
<organism evidence="3 4">
    <name type="scientific">Nonomuraea corallina</name>
    <dbReference type="NCBI Taxonomy" id="2989783"/>
    <lineage>
        <taxon>Bacteria</taxon>
        <taxon>Bacillati</taxon>
        <taxon>Actinomycetota</taxon>
        <taxon>Actinomycetes</taxon>
        <taxon>Streptosporangiales</taxon>
        <taxon>Streptosporangiaceae</taxon>
        <taxon>Nonomuraea</taxon>
    </lineage>
</organism>
<feature type="domain" description="ChsH2 rubredoxin-like zinc ribbon" evidence="2">
    <location>
        <begin position="17"/>
        <end position="52"/>
    </location>
</feature>
<dbReference type="PANTHER" id="PTHR34075">
    <property type="entry name" value="BLR3430 PROTEIN"/>
    <property type="match status" value="1"/>
</dbReference>
<protein>
    <submittedName>
        <fullName evidence="3">OB-fold domain-containing protein</fullName>
    </submittedName>
</protein>
<dbReference type="Gene3D" id="6.10.30.10">
    <property type="match status" value="1"/>
</dbReference>
<dbReference type="EMBL" id="JAPNNL010000174">
    <property type="protein sequence ID" value="MDA0637728.1"/>
    <property type="molecule type" value="Genomic_DNA"/>
</dbReference>
<dbReference type="RefSeq" id="WP_270158625.1">
    <property type="nucleotide sequence ID" value="NZ_JAPNNL010000174.1"/>
</dbReference>
<dbReference type="Pfam" id="PF12172">
    <property type="entry name" value="zf-ChsH2"/>
    <property type="match status" value="1"/>
</dbReference>
<evidence type="ECO:0000259" key="2">
    <source>
        <dbReference type="Pfam" id="PF12172"/>
    </source>
</evidence>
<evidence type="ECO:0000259" key="1">
    <source>
        <dbReference type="Pfam" id="PF01796"/>
    </source>
</evidence>
<keyword evidence="4" id="KW-1185">Reference proteome</keyword>
<accession>A0ABT4SL50</accession>